<dbReference type="GO" id="GO:0005929">
    <property type="term" value="C:cilium"/>
    <property type="evidence" value="ECO:0007669"/>
    <property type="project" value="UniProtKB-SubCell"/>
</dbReference>
<evidence type="ECO:0000256" key="2">
    <source>
        <dbReference type="ARBA" id="ARBA00004245"/>
    </source>
</evidence>
<dbReference type="PANTHER" id="PTHR21490:SF2">
    <property type="entry name" value="ENKURIN DOMAIN-CONTAINING PROTEIN 1"/>
    <property type="match status" value="1"/>
</dbReference>
<organism evidence="8 9">
    <name type="scientific">Chara braunii</name>
    <name type="common">Braun's stonewort</name>
    <dbReference type="NCBI Taxonomy" id="69332"/>
    <lineage>
        <taxon>Eukaryota</taxon>
        <taxon>Viridiplantae</taxon>
        <taxon>Streptophyta</taxon>
        <taxon>Charophyceae</taxon>
        <taxon>Charales</taxon>
        <taxon>Characeae</taxon>
        <taxon>Chara</taxon>
    </lineage>
</organism>
<keyword evidence="9" id="KW-1185">Reference proteome</keyword>
<dbReference type="GO" id="GO:0005881">
    <property type="term" value="C:cytoplasmic microtubule"/>
    <property type="evidence" value="ECO:0007669"/>
    <property type="project" value="TreeGrafter"/>
</dbReference>
<evidence type="ECO:0000259" key="7">
    <source>
        <dbReference type="PROSITE" id="PS51665"/>
    </source>
</evidence>
<keyword evidence="5" id="KW-0966">Cell projection</keyword>
<dbReference type="PROSITE" id="PS51665">
    <property type="entry name" value="ENKURIN"/>
    <property type="match status" value="1"/>
</dbReference>
<feature type="region of interest" description="Disordered" evidence="6">
    <location>
        <begin position="1"/>
        <end position="41"/>
    </location>
</feature>
<evidence type="ECO:0000256" key="1">
    <source>
        <dbReference type="ARBA" id="ARBA00004138"/>
    </source>
</evidence>
<dbReference type="AlphaFoldDB" id="A0A388K2D4"/>
<reference evidence="8 9" key="1">
    <citation type="journal article" date="2018" name="Cell">
        <title>The Chara Genome: Secondary Complexity and Implications for Plant Terrestrialization.</title>
        <authorList>
            <person name="Nishiyama T."/>
            <person name="Sakayama H."/>
            <person name="Vries J.D."/>
            <person name="Buschmann H."/>
            <person name="Saint-Marcoux D."/>
            <person name="Ullrich K.K."/>
            <person name="Haas F.B."/>
            <person name="Vanderstraeten L."/>
            <person name="Becker D."/>
            <person name="Lang D."/>
            <person name="Vosolsobe S."/>
            <person name="Rombauts S."/>
            <person name="Wilhelmsson P.K.I."/>
            <person name="Janitza P."/>
            <person name="Kern R."/>
            <person name="Heyl A."/>
            <person name="Rumpler F."/>
            <person name="Villalobos L.I.A.C."/>
            <person name="Clay J.M."/>
            <person name="Skokan R."/>
            <person name="Toyoda A."/>
            <person name="Suzuki Y."/>
            <person name="Kagoshima H."/>
            <person name="Schijlen E."/>
            <person name="Tajeshwar N."/>
            <person name="Catarino B."/>
            <person name="Hetherington A.J."/>
            <person name="Saltykova A."/>
            <person name="Bonnot C."/>
            <person name="Breuninger H."/>
            <person name="Symeonidi A."/>
            <person name="Radhakrishnan G.V."/>
            <person name="Van Nieuwerburgh F."/>
            <person name="Deforce D."/>
            <person name="Chang C."/>
            <person name="Karol K.G."/>
            <person name="Hedrich R."/>
            <person name="Ulvskov P."/>
            <person name="Glockner G."/>
            <person name="Delwiche C.F."/>
            <person name="Petrasek J."/>
            <person name="Van de Peer Y."/>
            <person name="Friml J."/>
            <person name="Beilby M."/>
            <person name="Dolan L."/>
            <person name="Kohara Y."/>
            <person name="Sugano S."/>
            <person name="Fujiyama A."/>
            <person name="Delaux P.-M."/>
            <person name="Quint M."/>
            <person name="TheiBen G."/>
            <person name="Hagemann M."/>
            <person name="Harholt J."/>
            <person name="Dunand C."/>
            <person name="Zachgo S."/>
            <person name="Langdale J."/>
            <person name="Maumus F."/>
            <person name="Straeten D.V.D."/>
            <person name="Gould S.B."/>
            <person name="Rensing S.A."/>
        </authorList>
    </citation>
    <scope>NUCLEOTIDE SEQUENCE [LARGE SCALE GENOMIC DNA]</scope>
    <source>
        <strain evidence="8 9">S276</strain>
    </source>
</reference>
<gene>
    <name evidence="8" type="ORF">CBR_g40921</name>
</gene>
<feature type="compositionally biased region" description="Low complexity" evidence="6">
    <location>
        <begin position="156"/>
        <end position="184"/>
    </location>
</feature>
<comment type="subcellular location">
    <subcellularLocation>
        <location evidence="1">Cell projection</location>
        <location evidence="1">Cilium</location>
    </subcellularLocation>
    <subcellularLocation>
        <location evidence="2">Cytoplasm</location>
        <location evidence="2">Cytoskeleton</location>
    </subcellularLocation>
</comment>
<protein>
    <recommendedName>
        <fullName evidence="7">Enkurin domain-containing protein</fullName>
    </recommendedName>
</protein>
<dbReference type="Pfam" id="PF13864">
    <property type="entry name" value="Enkurin"/>
    <property type="match status" value="1"/>
</dbReference>
<sequence>MHRQRSSSVPWKQGQDLGGSQMMTKKANKRPKIPAHVDSSQVASLLNPVRGVREEMMRRGIVPRDHQRDIRALIADQSAHNQRMKNGLLLKEQRHPLAEKKALKIPTARGSADGTGTGTGTGTENSSPKERPQSLEPPANGNGNDNEKESTGFPRSRSQVSSSSSSSPSSSSKKLASSSAANLSSRDKARARRDSKPKPMQYIHKENYGRVPLYLLKRKEELARDAERRQQEAEAAKCPPGTVRMPEAERVRALQVLEESKIRLDEEWRKLPLVLETPSQIAAKKDLDFKIEEIERAIKSEGPEQLEVVQQLPPKASFAAAAGMVTPGLASHASNLTRTMRSVRKSH</sequence>
<feature type="domain" description="Enkurin" evidence="7">
    <location>
        <begin position="217"/>
        <end position="309"/>
    </location>
</feature>
<dbReference type="OMA" id="RIDYMAR"/>
<keyword evidence="4" id="KW-0206">Cytoskeleton</keyword>
<name>A0A388K2D4_CHABU</name>
<feature type="compositionally biased region" description="Polar residues" evidence="6">
    <location>
        <begin position="1"/>
        <end position="10"/>
    </location>
</feature>
<dbReference type="InterPro" id="IPR052102">
    <property type="entry name" value="Enkurin_domain-protein"/>
</dbReference>
<evidence type="ECO:0000313" key="8">
    <source>
        <dbReference type="EMBL" id="GBG64221.1"/>
    </source>
</evidence>
<evidence type="ECO:0000256" key="6">
    <source>
        <dbReference type="SAM" id="MobiDB-lite"/>
    </source>
</evidence>
<accession>A0A388K2D4</accession>
<dbReference type="Proteomes" id="UP000265515">
    <property type="component" value="Unassembled WGS sequence"/>
</dbReference>
<comment type="caution">
    <text evidence="8">The sequence shown here is derived from an EMBL/GenBank/DDBJ whole genome shotgun (WGS) entry which is preliminary data.</text>
</comment>
<evidence type="ECO:0000256" key="4">
    <source>
        <dbReference type="ARBA" id="ARBA00023212"/>
    </source>
</evidence>
<dbReference type="PANTHER" id="PTHR21490">
    <property type="entry name" value="ENKURIN-RELATED"/>
    <property type="match status" value="1"/>
</dbReference>
<dbReference type="InterPro" id="IPR027012">
    <property type="entry name" value="Enkurin_dom"/>
</dbReference>
<dbReference type="EMBL" id="BFEA01000047">
    <property type="protein sequence ID" value="GBG64221.1"/>
    <property type="molecule type" value="Genomic_DNA"/>
</dbReference>
<feature type="compositionally biased region" description="Basic and acidic residues" evidence="6">
    <location>
        <begin position="185"/>
        <end position="205"/>
    </location>
</feature>
<dbReference type="Gramene" id="GBG64221">
    <property type="protein sequence ID" value="GBG64221"/>
    <property type="gene ID" value="CBR_g40921"/>
</dbReference>
<proteinExistence type="predicted"/>
<dbReference type="STRING" id="69332.A0A388K2D4"/>
<evidence type="ECO:0000313" key="9">
    <source>
        <dbReference type="Proteomes" id="UP000265515"/>
    </source>
</evidence>
<feature type="region of interest" description="Disordered" evidence="6">
    <location>
        <begin position="101"/>
        <end position="205"/>
    </location>
</feature>
<keyword evidence="3" id="KW-0963">Cytoplasm</keyword>
<evidence type="ECO:0000256" key="3">
    <source>
        <dbReference type="ARBA" id="ARBA00022490"/>
    </source>
</evidence>
<evidence type="ECO:0000256" key="5">
    <source>
        <dbReference type="ARBA" id="ARBA00023273"/>
    </source>
</evidence>
<dbReference type="OrthoDB" id="1930246at2759"/>